<sequence length="85" mass="9608">MVLLHFCSFSQWSFTPLNSKYIFVHAPLFYPFFIRVPVLIKCFHSQQAVGIYGAFSTKDSGILSPSPTYRKLCSSLQGSLEILVT</sequence>
<proteinExistence type="predicted"/>
<reference evidence="1" key="2">
    <citation type="journal article" date="2015" name="Data Brief">
        <title>Shoot transcriptome of the giant reed, Arundo donax.</title>
        <authorList>
            <person name="Barrero R.A."/>
            <person name="Guerrero F.D."/>
            <person name="Moolhuijzen P."/>
            <person name="Goolsby J.A."/>
            <person name="Tidwell J."/>
            <person name="Bellgard S.E."/>
            <person name="Bellgard M.I."/>
        </authorList>
    </citation>
    <scope>NUCLEOTIDE SEQUENCE</scope>
    <source>
        <tissue evidence="1">Shoot tissue taken approximately 20 cm above the soil surface</tissue>
    </source>
</reference>
<accession>A0A0A9D2Z0</accession>
<reference evidence="1" key="1">
    <citation type="submission" date="2014-09" db="EMBL/GenBank/DDBJ databases">
        <authorList>
            <person name="Magalhaes I.L.F."/>
            <person name="Oliveira U."/>
            <person name="Santos F.R."/>
            <person name="Vidigal T.H.D.A."/>
            <person name="Brescovit A.D."/>
            <person name="Santos A.J."/>
        </authorList>
    </citation>
    <scope>NUCLEOTIDE SEQUENCE</scope>
    <source>
        <tissue evidence="1">Shoot tissue taken approximately 20 cm above the soil surface</tissue>
    </source>
</reference>
<name>A0A0A9D2Z0_ARUDO</name>
<dbReference type="AlphaFoldDB" id="A0A0A9D2Z0"/>
<protein>
    <submittedName>
        <fullName evidence="1">Uncharacterized protein</fullName>
    </submittedName>
</protein>
<evidence type="ECO:0000313" key="1">
    <source>
        <dbReference type="EMBL" id="JAD81053.1"/>
    </source>
</evidence>
<dbReference type="EMBL" id="GBRH01216842">
    <property type="protein sequence ID" value="JAD81053.1"/>
    <property type="molecule type" value="Transcribed_RNA"/>
</dbReference>
<organism evidence="1">
    <name type="scientific">Arundo donax</name>
    <name type="common">Giant reed</name>
    <name type="synonym">Donax arundinaceus</name>
    <dbReference type="NCBI Taxonomy" id="35708"/>
    <lineage>
        <taxon>Eukaryota</taxon>
        <taxon>Viridiplantae</taxon>
        <taxon>Streptophyta</taxon>
        <taxon>Embryophyta</taxon>
        <taxon>Tracheophyta</taxon>
        <taxon>Spermatophyta</taxon>
        <taxon>Magnoliopsida</taxon>
        <taxon>Liliopsida</taxon>
        <taxon>Poales</taxon>
        <taxon>Poaceae</taxon>
        <taxon>PACMAD clade</taxon>
        <taxon>Arundinoideae</taxon>
        <taxon>Arundineae</taxon>
        <taxon>Arundo</taxon>
    </lineage>
</organism>